<comment type="caution">
    <text evidence="2">The sequence shown here is derived from an EMBL/GenBank/DDBJ whole genome shotgun (WGS) entry which is preliminary data.</text>
</comment>
<feature type="region of interest" description="Disordered" evidence="1">
    <location>
        <begin position="25"/>
        <end position="48"/>
    </location>
</feature>
<proteinExistence type="predicted"/>
<feature type="region of interest" description="Disordered" evidence="1">
    <location>
        <begin position="61"/>
        <end position="113"/>
    </location>
</feature>
<dbReference type="Proteomes" id="UP000486351">
    <property type="component" value="Unassembled WGS sequence"/>
</dbReference>
<feature type="compositionally biased region" description="Basic residues" evidence="1">
    <location>
        <begin position="172"/>
        <end position="184"/>
    </location>
</feature>
<evidence type="ECO:0000313" key="3">
    <source>
        <dbReference type="Proteomes" id="UP000486351"/>
    </source>
</evidence>
<sequence>MSDSASSCFARTCCAMCFAGNAASTNDGNRRRLADDDPRRRDYDNSHDVTVQPVVMSQIREGTNGGGKLRRIRGPGGGYEAYGTDDYPGNGGGGVMSSQPSCSQTTPSSATQSIRPVSIKQLQTLGGASGDDDALRLDGQEVLTVRLVELLSNLTPHSMNLRSQLDDDGGQGRRRAAQGRHARRPVREAWEDLGHRRVANQEEAGPVGDGNAPCGLLCERFDMYEVAEGITLFATGMHGKLRGRCGRKQWHCRRRARGEGKDR</sequence>
<accession>A0A6G0RGU5</accession>
<protein>
    <submittedName>
        <fullName evidence="2">Uncharacterized protein</fullName>
    </submittedName>
</protein>
<dbReference type="EMBL" id="QXFY01000933">
    <property type="protein sequence ID" value="KAE9332736.1"/>
    <property type="molecule type" value="Genomic_DNA"/>
</dbReference>
<name>A0A6G0RGU5_9STRA</name>
<feature type="compositionally biased region" description="Low complexity" evidence="1">
    <location>
        <begin position="97"/>
        <end position="113"/>
    </location>
</feature>
<evidence type="ECO:0000256" key="1">
    <source>
        <dbReference type="SAM" id="MobiDB-lite"/>
    </source>
</evidence>
<feature type="compositionally biased region" description="Basic and acidic residues" evidence="1">
    <location>
        <begin position="28"/>
        <end position="47"/>
    </location>
</feature>
<reference evidence="2 3" key="1">
    <citation type="submission" date="2018-09" db="EMBL/GenBank/DDBJ databases">
        <title>Genomic investigation of the strawberry pathogen Phytophthora fragariae indicates pathogenicity is determined by transcriptional variation in three key races.</title>
        <authorList>
            <person name="Adams T.M."/>
            <person name="Armitage A.D."/>
            <person name="Sobczyk M.K."/>
            <person name="Bates H.J."/>
            <person name="Dunwell J.M."/>
            <person name="Nellist C.F."/>
            <person name="Harrison R.J."/>
        </authorList>
    </citation>
    <scope>NUCLEOTIDE SEQUENCE [LARGE SCALE GENOMIC DNA]</scope>
    <source>
        <strain evidence="2 3">NOV-77</strain>
    </source>
</reference>
<dbReference type="AlphaFoldDB" id="A0A6G0RGU5"/>
<evidence type="ECO:0000313" key="2">
    <source>
        <dbReference type="EMBL" id="KAE9332736.1"/>
    </source>
</evidence>
<feature type="region of interest" description="Disordered" evidence="1">
    <location>
        <begin position="159"/>
        <end position="187"/>
    </location>
</feature>
<organism evidence="2 3">
    <name type="scientific">Phytophthora fragariae</name>
    <dbReference type="NCBI Taxonomy" id="53985"/>
    <lineage>
        <taxon>Eukaryota</taxon>
        <taxon>Sar</taxon>
        <taxon>Stramenopiles</taxon>
        <taxon>Oomycota</taxon>
        <taxon>Peronosporomycetes</taxon>
        <taxon>Peronosporales</taxon>
        <taxon>Peronosporaceae</taxon>
        <taxon>Phytophthora</taxon>
    </lineage>
</organism>
<gene>
    <name evidence="2" type="ORF">PF008_g14803</name>
</gene>